<keyword evidence="4" id="KW-0449">Lipoprotein</keyword>
<keyword evidence="5" id="KW-0732">Signal</keyword>
<reference evidence="7 8" key="1">
    <citation type="submission" date="2023-07" db="EMBL/GenBank/DDBJ databases">
        <title>Sorghum-associated microbial communities from plants grown in Nebraska, USA.</title>
        <authorList>
            <person name="Schachtman D."/>
        </authorList>
    </citation>
    <scope>NUCLEOTIDE SEQUENCE [LARGE SCALE GENOMIC DNA]</scope>
    <source>
        <strain evidence="7 8">DS2154</strain>
    </source>
</reference>
<name>A0ABU1MV05_9CAUL</name>
<feature type="signal peptide" evidence="5">
    <location>
        <begin position="1"/>
        <end position="25"/>
    </location>
</feature>
<evidence type="ECO:0000256" key="4">
    <source>
        <dbReference type="ARBA" id="ARBA00023288"/>
    </source>
</evidence>
<comment type="caution">
    <text evidence="7">The sequence shown here is derived from an EMBL/GenBank/DDBJ whole genome shotgun (WGS) entry which is preliminary data.</text>
</comment>
<comment type="subcellular location">
    <subcellularLocation>
        <location evidence="1">Cell outer membrane</location>
        <topology evidence="1">Lipid-anchor</topology>
    </subcellularLocation>
</comment>
<evidence type="ECO:0000256" key="2">
    <source>
        <dbReference type="ARBA" id="ARBA00008681"/>
    </source>
</evidence>
<feature type="domain" description="Glycine zipper 2TM" evidence="6">
    <location>
        <begin position="48"/>
        <end position="87"/>
    </location>
</feature>
<gene>
    <name evidence="7" type="ORF">J2800_000642</name>
</gene>
<dbReference type="Proteomes" id="UP001262754">
    <property type="component" value="Unassembled WGS sequence"/>
</dbReference>
<sequence>MRAHLKTLAVVVALGFTASTVAVTAAEAQTRTHKVWVCKSTKSARNKGTVIGAVGGGTLGAVVAGHGNKTEGALLGGALGAVAGNQIAKKNSKKKNCHYEYRRY</sequence>
<evidence type="ECO:0000259" key="6">
    <source>
        <dbReference type="Pfam" id="PF05433"/>
    </source>
</evidence>
<organism evidence="7 8">
    <name type="scientific">Caulobacter rhizosphaerae</name>
    <dbReference type="NCBI Taxonomy" id="2010972"/>
    <lineage>
        <taxon>Bacteria</taxon>
        <taxon>Pseudomonadati</taxon>
        <taxon>Pseudomonadota</taxon>
        <taxon>Alphaproteobacteria</taxon>
        <taxon>Caulobacterales</taxon>
        <taxon>Caulobacteraceae</taxon>
        <taxon>Caulobacter</taxon>
    </lineage>
</organism>
<dbReference type="Pfam" id="PF05433">
    <property type="entry name" value="Rick_17kDa_Anti"/>
    <property type="match status" value="1"/>
</dbReference>
<evidence type="ECO:0000256" key="1">
    <source>
        <dbReference type="ARBA" id="ARBA00004459"/>
    </source>
</evidence>
<proteinExistence type="inferred from homology"/>
<evidence type="ECO:0000313" key="8">
    <source>
        <dbReference type="Proteomes" id="UP001262754"/>
    </source>
</evidence>
<keyword evidence="8" id="KW-1185">Reference proteome</keyword>
<feature type="chain" id="PRO_5047179082" description="17 kDa surface antigen" evidence="5">
    <location>
        <begin position="26"/>
        <end position="104"/>
    </location>
</feature>
<evidence type="ECO:0000256" key="3">
    <source>
        <dbReference type="ARBA" id="ARBA00015281"/>
    </source>
</evidence>
<dbReference type="InterPro" id="IPR008816">
    <property type="entry name" value="Gly_zipper_2TM_dom"/>
</dbReference>
<dbReference type="RefSeq" id="WP_035072319.1">
    <property type="nucleotide sequence ID" value="NZ_BMLD01000007.1"/>
</dbReference>
<evidence type="ECO:0000313" key="7">
    <source>
        <dbReference type="EMBL" id="MDR6529918.1"/>
    </source>
</evidence>
<comment type="similarity">
    <text evidence="2">Belongs to the rickettsiale 17 kDa surface antigen family.</text>
</comment>
<accession>A0ABU1MV05</accession>
<protein>
    <recommendedName>
        <fullName evidence="3">17 kDa surface antigen</fullName>
    </recommendedName>
</protein>
<dbReference type="EMBL" id="JAVDRL010000002">
    <property type="protein sequence ID" value="MDR6529918.1"/>
    <property type="molecule type" value="Genomic_DNA"/>
</dbReference>
<evidence type="ECO:0000256" key="5">
    <source>
        <dbReference type="SAM" id="SignalP"/>
    </source>
</evidence>